<evidence type="ECO:0000256" key="4">
    <source>
        <dbReference type="ARBA" id="ARBA00022912"/>
    </source>
</evidence>
<dbReference type="InterPro" id="IPR036196">
    <property type="entry name" value="Ptyr_pPase_sf"/>
</dbReference>
<dbReference type="RefSeq" id="WP_353530146.1">
    <property type="nucleotide sequence ID" value="NZ_JBBMEX010000003.1"/>
</dbReference>
<dbReference type="Proteomes" id="UP001454489">
    <property type="component" value="Unassembled WGS sequence"/>
</dbReference>
<dbReference type="PRINTS" id="PR00719">
    <property type="entry name" value="LMWPTPASE"/>
</dbReference>
<dbReference type="SUPFAM" id="SSF52788">
    <property type="entry name" value="Phosphotyrosine protein phosphatases I"/>
    <property type="match status" value="1"/>
</dbReference>
<accession>A0ABV1HBF6</accession>
<evidence type="ECO:0000256" key="1">
    <source>
        <dbReference type="ARBA" id="ARBA00011063"/>
    </source>
</evidence>
<evidence type="ECO:0000313" key="7">
    <source>
        <dbReference type="EMBL" id="MEQ2557044.1"/>
    </source>
</evidence>
<dbReference type="PANTHER" id="PTHR11717:SF7">
    <property type="entry name" value="LOW MOLECULAR WEIGHT PHOSPHOTYROSINE PROTEIN PHOSPHATASE"/>
    <property type="match status" value="1"/>
</dbReference>
<dbReference type="PANTHER" id="PTHR11717">
    <property type="entry name" value="LOW MOLECULAR WEIGHT PROTEIN TYROSINE PHOSPHATASE"/>
    <property type="match status" value="1"/>
</dbReference>
<organism evidence="7 8">
    <name type="scientific">Maccoyibacter intestinihominis</name>
    <dbReference type="NCBI Taxonomy" id="3133499"/>
    <lineage>
        <taxon>Bacteria</taxon>
        <taxon>Bacillati</taxon>
        <taxon>Bacillota</taxon>
        <taxon>Clostridia</taxon>
        <taxon>Lachnospirales</taxon>
        <taxon>Lachnospiraceae</taxon>
        <taxon>Maccoyibacter</taxon>
    </lineage>
</organism>
<dbReference type="InterPro" id="IPR050438">
    <property type="entry name" value="LMW_PTPase"/>
</dbReference>
<dbReference type="Pfam" id="PF01451">
    <property type="entry name" value="LMWPc"/>
    <property type="match status" value="1"/>
</dbReference>
<evidence type="ECO:0000259" key="6">
    <source>
        <dbReference type="SMART" id="SM00226"/>
    </source>
</evidence>
<protein>
    <recommendedName>
        <fullName evidence="2">protein-tyrosine-phosphatase</fullName>
        <ecNumber evidence="2">3.1.3.48</ecNumber>
    </recommendedName>
</protein>
<gene>
    <name evidence="7" type="ORF">WMO43_04000</name>
</gene>
<dbReference type="SMART" id="SM00226">
    <property type="entry name" value="LMWPc"/>
    <property type="match status" value="1"/>
</dbReference>
<dbReference type="EC" id="3.1.3.48" evidence="2"/>
<keyword evidence="4" id="KW-0904">Protein phosphatase</keyword>
<keyword evidence="3 7" id="KW-0378">Hydrolase</keyword>
<comment type="caution">
    <text evidence="7">The sequence shown here is derived from an EMBL/GenBank/DDBJ whole genome shotgun (WGS) entry which is preliminary data.</text>
</comment>
<proteinExistence type="inferred from homology"/>
<comment type="catalytic activity">
    <reaction evidence="5">
        <text>O-phospho-L-tyrosyl-[protein] + H2O = L-tyrosyl-[protein] + phosphate</text>
        <dbReference type="Rhea" id="RHEA:10684"/>
        <dbReference type="Rhea" id="RHEA-COMP:10136"/>
        <dbReference type="Rhea" id="RHEA-COMP:20101"/>
        <dbReference type="ChEBI" id="CHEBI:15377"/>
        <dbReference type="ChEBI" id="CHEBI:43474"/>
        <dbReference type="ChEBI" id="CHEBI:46858"/>
        <dbReference type="ChEBI" id="CHEBI:61978"/>
        <dbReference type="EC" id="3.1.3.48"/>
    </reaction>
</comment>
<sequence length="154" mass="17794">MIKILFVCHGNICRSPMCQSIFTHMVKEQNLTNHFKIDSAATSREEIGNPPHYGTAGKLRQVGIPLIPHRAEQMTKADYDAYDYLIGMDSMNIRNIMRIIGKDTQKKVYRLLDFSDSPRDIADPWYTGNFDRTYEDSVEGCRALLEKIKQEYDL</sequence>
<evidence type="ECO:0000256" key="5">
    <source>
        <dbReference type="ARBA" id="ARBA00051722"/>
    </source>
</evidence>
<evidence type="ECO:0000256" key="3">
    <source>
        <dbReference type="ARBA" id="ARBA00022801"/>
    </source>
</evidence>
<name>A0ABV1HBF6_9FIRM</name>
<comment type="similarity">
    <text evidence="1">Belongs to the low molecular weight phosphotyrosine protein phosphatase family.</text>
</comment>
<dbReference type="Gene3D" id="3.40.50.2300">
    <property type="match status" value="1"/>
</dbReference>
<evidence type="ECO:0000256" key="2">
    <source>
        <dbReference type="ARBA" id="ARBA00013064"/>
    </source>
</evidence>
<feature type="domain" description="Phosphotyrosine protein phosphatase I" evidence="6">
    <location>
        <begin position="2"/>
        <end position="147"/>
    </location>
</feature>
<dbReference type="GO" id="GO:0004725">
    <property type="term" value="F:protein tyrosine phosphatase activity"/>
    <property type="evidence" value="ECO:0007669"/>
    <property type="project" value="UniProtKB-EC"/>
</dbReference>
<reference evidence="7 8" key="1">
    <citation type="submission" date="2024-03" db="EMBL/GenBank/DDBJ databases">
        <title>Human intestinal bacterial collection.</title>
        <authorList>
            <person name="Pauvert C."/>
            <person name="Hitch T.C.A."/>
            <person name="Clavel T."/>
        </authorList>
    </citation>
    <scope>NUCLEOTIDE SEQUENCE [LARGE SCALE GENOMIC DNA]</scope>
    <source>
        <strain evidence="7 8">CLA-AA-H185</strain>
    </source>
</reference>
<evidence type="ECO:0000313" key="8">
    <source>
        <dbReference type="Proteomes" id="UP001454489"/>
    </source>
</evidence>
<dbReference type="InterPro" id="IPR017867">
    <property type="entry name" value="Tyr_phospatase_low_mol_wt"/>
</dbReference>
<dbReference type="EMBL" id="JBBMEX010000003">
    <property type="protein sequence ID" value="MEQ2557044.1"/>
    <property type="molecule type" value="Genomic_DNA"/>
</dbReference>
<dbReference type="InterPro" id="IPR023485">
    <property type="entry name" value="Ptyr_pPase"/>
</dbReference>
<dbReference type="CDD" id="cd16343">
    <property type="entry name" value="LMWPTP"/>
    <property type="match status" value="1"/>
</dbReference>
<keyword evidence="8" id="KW-1185">Reference proteome</keyword>